<name>A0ABQ7R808_PLUXY</name>
<comment type="caution">
    <text evidence="2">The sequence shown here is derived from an EMBL/GenBank/DDBJ whole genome shotgun (WGS) entry which is preliminary data.</text>
</comment>
<proteinExistence type="predicted"/>
<organism evidence="2 3">
    <name type="scientific">Plutella xylostella</name>
    <name type="common">Diamondback moth</name>
    <name type="synonym">Plutella maculipennis</name>
    <dbReference type="NCBI Taxonomy" id="51655"/>
    <lineage>
        <taxon>Eukaryota</taxon>
        <taxon>Metazoa</taxon>
        <taxon>Ecdysozoa</taxon>
        <taxon>Arthropoda</taxon>
        <taxon>Hexapoda</taxon>
        <taxon>Insecta</taxon>
        <taxon>Pterygota</taxon>
        <taxon>Neoptera</taxon>
        <taxon>Endopterygota</taxon>
        <taxon>Lepidoptera</taxon>
        <taxon>Glossata</taxon>
        <taxon>Ditrysia</taxon>
        <taxon>Yponomeutoidea</taxon>
        <taxon>Plutellidae</taxon>
        <taxon>Plutella</taxon>
    </lineage>
</organism>
<feature type="compositionally biased region" description="Basic residues" evidence="1">
    <location>
        <begin position="54"/>
        <end position="63"/>
    </location>
</feature>
<feature type="region of interest" description="Disordered" evidence="1">
    <location>
        <begin position="29"/>
        <end position="63"/>
    </location>
</feature>
<reference evidence="2 3" key="1">
    <citation type="submission" date="2021-06" db="EMBL/GenBank/DDBJ databases">
        <title>A haploid diamondback moth (Plutella xylostella L.) genome assembly resolves 31 chromosomes and identifies a diamide resistance mutation.</title>
        <authorList>
            <person name="Ward C.M."/>
            <person name="Perry K.D."/>
            <person name="Baker G."/>
            <person name="Powis K."/>
            <person name="Heckel D.G."/>
            <person name="Baxter S.W."/>
        </authorList>
    </citation>
    <scope>NUCLEOTIDE SEQUENCE [LARGE SCALE GENOMIC DNA]</scope>
    <source>
        <strain evidence="2 3">LV</strain>
        <tissue evidence="2">Single pupa</tissue>
    </source>
</reference>
<keyword evidence="3" id="KW-1185">Reference proteome</keyword>
<evidence type="ECO:0000256" key="1">
    <source>
        <dbReference type="SAM" id="MobiDB-lite"/>
    </source>
</evidence>
<gene>
    <name evidence="2" type="ORF">JYU34_000540</name>
</gene>
<dbReference type="EMBL" id="JAHIBW010000001">
    <property type="protein sequence ID" value="KAG7313418.1"/>
    <property type="molecule type" value="Genomic_DNA"/>
</dbReference>
<protein>
    <submittedName>
        <fullName evidence="2">Uncharacterized protein</fullName>
    </submittedName>
</protein>
<sequence>MGAPQSPKPIEEECTPRVPCHVEGIQEVRKLERKRGPSGPRRRGLDDELEGERRRPRRKPKKK</sequence>
<evidence type="ECO:0000313" key="2">
    <source>
        <dbReference type="EMBL" id="KAG7313418.1"/>
    </source>
</evidence>
<dbReference type="Proteomes" id="UP000823941">
    <property type="component" value="Chromosome 1"/>
</dbReference>
<evidence type="ECO:0000313" key="3">
    <source>
        <dbReference type="Proteomes" id="UP000823941"/>
    </source>
</evidence>
<accession>A0ABQ7R808</accession>